<proteinExistence type="predicted"/>
<evidence type="ECO:0000313" key="2">
    <source>
        <dbReference type="Proteomes" id="UP000321832"/>
    </source>
</evidence>
<evidence type="ECO:0000313" key="1">
    <source>
        <dbReference type="EMBL" id="TXC66515.1"/>
    </source>
</evidence>
<keyword evidence="2" id="KW-1185">Reference proteome</keyword>
<gene>
    <name evidence="1" type="ORF">FSC37_13675</name>
</gene>
<dbReference type="Proteomes" id="UP000321832">
    <property type="component" value="Unassembled WGS sequence"/>
</dbReference>
<name>A0A5C6U436_9BURK</name>
<reference evidence="1 2" key="1">
    <citation type="submission" date="2019-08" db="EMBL/GenBank/DDBJ databases">
        <authorList>
            <person name="Khan S.A."/>
            <person name="Jeon C.O."/>
            <person name="Jeong S.E."/>
        </authorList>
    </citation>
    <scope>NUCLEOTIDE SEQUENCE [LARGE SCALE GENOMIC DNA]</scope>
    <source>
        <strain evidence="2">IMCC1728</strain>
    </source>
</reference>
<sequence>MSLTLFQRLLQRTGAIALVALGLAACGGGGGSGGANVPPNGTVLTVAVSGNGRVVSAPTGIDCGAQCSASFAETASVLLTATPATGWCSAAGAATAPAAPRPVRWR</sequence>
<protein>
    <submittedName>
        <fullName evidence="1">Uncharacterized protein</fullName>
    </submittedName>
</protein>
<dbReference type="AlphaFoldDB" id="A0A5C6U436"/>
<dbReference type="EMBL" id="VOPW01000001">
    <property type="protein sequence ID" value="TXC66515.1"/>
    <property type="molecule type" value="Genomic_DNA"/>
</dbReference>
<organism evidence="1 2">
    <name type="scientific">Piscinibacter aquaticus</name>
    <dbReference type="NCBI Taxonomy" id="392597"/>
    <lineage>
        <taxon>Bacteria</taxon>
        <taxon>Pseudomonadati</taxon>
        <taxon>Pseudomonadota</taxon>
        <taxon>Betaproteobacteria</taxon>
        <taxon>Burkholderiales</taxon>
        <taxon>Sphaerotilaceae</taxon>
        <taxon>Piscinibacter</taxon>
    </lineage>
</organism>
<accession>A0A5C6U436</accession>
<comment type="caution">
    <text evidence="1">The sequence shown here is derived from an EMBL/GenBank/DDBJ whole genome shotgun (WGS) entry which is preliminary data.</text>
</comment>